<evidence type="ECO:0000256" key="7">
    <source>
        <dbReference type="SAM" id="Phobius"/>
    </source>
</evidence>
<feature type="transmembrane region" description="Helical" evidence="7">
    <location>
        <begin position="143"/>
        <end position="170"/>
    </location>
</feature>
<feature type="transmembrane region" description="Helical" evidence="7">
    <location>
        <begin position="745"/>
        <end position="765"/>
    </location>
</feature>
<dbReference type="GO" id="GO:0005227">
    <property type="term" value="F:calcium-activated cation channel activity"/>
    <property type="evidence" value="ECO:0007669"/>
    <property type="project" value="InterPro"/>
</dbReference>
<evidence type="ECO:0000256" key="1">
    <source>
        <dbReference type="ARBA" id="ARBA00004141"/>
    </source>
</evidence>
<proteinExistence type="inferred from homology"/>
<evidence type="ECO:0000313" key="10">
    <source>
        <dbReference type="EMBL" id="CAI9951863.1"/>
    </source>
</evidence>
<evidence type="ECO:0000256" key="3">
    <source>
        <dbReference type="ARBA" id="ARBA00022448"/>
    </source>
</evidence>
<keyword evidence="5 7" id="KW-1133">Transmembrane helix</keyword>
<evidence type="ECO:0000256" key="4">
    <source>
        <dbReference type="ARBA" id="ARBA00022692"/>
    </source>
</evidence>
<dbReference type="InterPro" id="IPR003864">
    <property type="entry name" value="CSC1/OSCA1-like_7TM"/>
</dbReference>
<evidence type="ECO:0000313" key="12">
    <source>
        <dbReference type="Proteomes" id="UP001642409"/>
    </source>
</evidence>
<evidence type="ECO:0000259" key="8">
    <source>
        <dbReference type="Pfam" id="PF02714"/>
    </source>
</evidence>
<evidence type="ECO:0000256" key="6">
    <source>
        <dbReference type="ARBA" id="ARBA00023136"/>
    </source>
</evidence>
<dbReference type="InterPro" id="IPR045122">
    <property type="entry name" value="Csc1-like"/>
</dbReference>
<gene>
    <name evidence="10" type="ORF">HINF_LOCUS39508</name>
    <name evidence="11" type="ORF">HINF_LOCUS70900</name>
</gene>
<feature type="transmembrane region" description="Helical" evidence="7">
    <location>
        <begin position="713"/>
        <end position="739"/>
    </location>
</feature>
<evidence type="ECO:0000313" key="11">
    <source>
        <dbReference type="EMBL" id="CAL6101086.1"/>
    </source>
</evidence>
<feature type="transmembrane region" description="Helical" evidence="7">
    <location>
        <begin position="441"/>
        <end position="458"/>
    </location>
</feature>
<dbReference type="Pfam" id="PF02714">
    <property type="entry name" value="RSN1_7TM"/>
    <property type="match status" value="1"/>
</dbReference>
<dbReference type="PANTHER" id="PTHR13018">
    <property type="entry name" value="PROBABLE MEMBRANE PROTEIN DUF221-RELATED"/>
    <property type="match status" value="1"/>
</dbReference>
<feature type="transmembrane region" description="Helical" evidence="7">
    <location>
        <begin position="60"/>
        <end position="78"/>
    </location>
</feature>
<keyword evidence="3" id="KW-0813">Transport</keyword>
<name>A0AA86Q606_9EUKA</name>
<dbReference type="EMBL" id="CAXDID020000538">
    <property type="protein sequence ID" value="CAL6101086.1"/>
    <property type="molecule type" value="Genomic_DNA"/>
</dbReference>
<feature type="transmembrane region" description="Helical" evidence="7">
    <location>
        <begin position="602"/>
        <end position="627"/>
    </location>
</feature>
<comment type="subcellular location">
    <subcellularLocation>
        <location evidence="1">Membrane</location>
        <topology evidence="1">Multi-pass membrane protein</topology>
    </subcellularLocation>
</comment>
<feature type="transmembrane region" description="Helical" evidence="7">
    <location>
        <begin position="12"/>
        <end position="34"/>
    </location>
</feature>
<reference evidence="10" key="1">
    <citation type="submission" date="2023-06" db="EMBL/GenBank/DDBJ databases">
        <authorList>
            <person name="Kurt Z."/>
        </authorList>
    </citation>
    <scope>NUCLEOTIDE SEQUENCE</scope>
</reference>
<evidence type="ECO:0000259" key="9">
    <source>
        <dbReference type="Pfam" id="PF13967"/>
    </source>
</evidence>
<dbReference type="Proteomes" id="UP001642409">
    <property type="component" value="Unassembled WGS sequence"/>
</dbReference>
<feature type="transmembrane region" description="Helical" evidence="7">
    <location>
        <begin position="90"/>
        <end position="114"/>
    </location>
</feature>
<evidence type="ECO:0000256" key="2">
    <source>
        <dbReference type="ARBA" id="ARBA00007779"/>
    </source>
</evidence>
<dbReference type="EMBL" id="CATOUU010000826">
    <property type="protein sequence ID" value="CAI9951863.1"/>
    <property type="molecule type" value="Genomic_DNA"/>
</dbReference>
<dbReference type="AlphaFoldDB" id="A0AA86Q606"/>
<comment type="caution">
    <text evidence="10">The sequence shown here is derived from an EMBL/GenBank/DDBJ whole genome shotgun (WGS) entry which is preliminary data.</text>
</comment>
<keyword evidence="4 7" id="KW-0812">Transmembrane</keyword>
<dbReference type="Pfam" id="PF13967">
    <property type="entry name" value="RSN1_TM"/>
    <property type="match status" value="1"/>
</dbReference>
<evidence type="ECO:0000256" key="5">
    <source>
        <dbReference type="ARBA" id="ARBA00022989"/>
    </source>
</evidence>
<keyword evidence="12" id="KW-1185">Reference proteome</keyword>
<comment type="similarity">
    <text evidence="2">Belongs to the CSC1 (TC 1.A.17) family.</text>
</comment>
<keyword evidence="6 7" id="KW-0472">Membrane</keyword>
<feature type="domain" description="CSC1/OSCA1-like 7TM region" evidence="8">
    <location>
        <begin position="498"/>
        <end position="730"/>
    </location>
</feature>
<dbReference type="PANTHER" id="PTHR13018:SF5">
    <property type="entry name" value="RE44586P"/>
    <property type="match status" value="1"/>
</dbReference>
<dbReference type="GO" id="GO:0005886">
    <property type="term" value="C:plasma membrane"/>
    <property type="evidence" value="ECO:0007669"/>
    <property type="project" value="TreeGrafter"/>
</dbReference>
<sequence>MPTNTEQTYELAFTSTLIFNVVFSFVVFAIFPYLRKLLLVPGVFAPQKHMYKKPTTRRNYYFWFIDVFSQPISVYSTRGNLTTIYIIFQYLILMLYGIMALISITILIPVYYYGTDTSWKTHYLTDWSRLSIGHLEKDSVMHIVPIIIICIFTYFAMFVYEQFTIIYAFFRQKCMKRVIPENYVVLLQNLPVDVDTKEKLENILLNIKNGIRYIVPIPKQSGKLTKILKQLQSLFDQLKQGQQMMEDFNANQAYRSAVVKLIPQHQKVKKALKQKKADKLKRKEYKQIQKVSNVMFKIRSCYQEILKIKAVDNIEIEHLKQILSIPPPLPEMLINAFDLLPDSTQMIPQIRYPSNKYLHNIQQNHQDYQQQNIMLEHTEQQQHHIGHAAFIICQSQAIAAEKYTTLIAQNSQKPKAMLASNSQEIIWENVATNDKKRKWSYYQYIFWLIVLFIAYVYGQAQLNKLLIDTSLKLQKQIFQTLNFSGCIQGLVQTSIQCSILESFSKFLPTFITSFIIAFLMALLPQFLKLIARLLRYPSTSQANDKLFNLNFAFLIIIQGIIQVAIPELINAQTGAIDFSFFKEFSITTLFRNLGSNIVNLQFTFITFIITNYFTSPAFSLLNIYYLLSATINKMKLTNYLEYNVKLRFITFNFPKQLAYLAHMLVLGYIFAIVSPITNIIIFVTYIMMVTIDRYMILYVRIPDVSADLSAQSNMLVNVIGAIFIGLFFMIFSTCCYFFVQESNLSYLGIAVCIISLIFAVTKKILIDKAFKRALTEMTRGNYDETVGVKLNPAHIDSEYTEDDNYLSRYDLNNSDHLNQLAIKYHLMQKQVIPVPSSAIIEENLSAQDLQLKLKKRIKQRVFDKILKKMYLDLTDLPVSIIRYDDIRDDEGERICRPLLPEHIKTVEFDTTSDEVIILEDKIFSKTQEDLFKNVFNNRSKKLGQEDLMNIAAHYTHPSLQFAIYGEQIVKQQ</sequence>
<organism evidence="10">
    <name type="scientific">Hexamita inflata</name>
    <dbReference type="NCBI Taxonomy" id="28002"/>
    <lineage>
        <taxon>Eukaryota</taxon>
        <taxon>Metamonada</taxon>
        <taxon>Diplomonadida</taxon>
        <taxon>Hexamitidae</taxon>
        <taxon>Hexamitinae</taxon>
        <taxon>Hexamita</taxon>
    </lineage>
</organism>
<accession>A0AA86Q606</accession>
<feature type="transmembrane region" description="Helical" evidence="7">
    <location>
        <begin position="546"/>
        <end position="565"/>
    </location>
</feature>
<reference evidence="11 12" key="2">
    <citation type="submission" date="2024-07" db="EMBL/GenBank/DDBJ databases">
        <authorList>
            <person name="Akdeniz Z."/>
        </authorList>
    </citation>
    <scope>NUCLEOTIDE SEQUENCE [LARGE SCALE GENOMIC DNA]</scope>
</reference>
<protein>
    <submittedName>
        <fullName evidence="10">Transmembrane domain-containing protein</fullName>
    </submittedName>
    <submittedName>
        <fullName evidence="11">Transmembrane_domain-containing protein</fullName>
    </submittedName>
</protein>
<dbReference type="InterPro" id="IPR032880">
    <property type="entry name" value="CSC1/OSCA1-like_N"/>
</dbReference>
<feature type="domain" description="CSC1/OSCA1-like N-terminal transmembrane" evidence="9">
    <location>
        <begin position="12"/>
        <end position="159"/>
    </location>
</feature>
<feature type="transmembrane region" description="Helical" evidence="7">
    <location>
        <begin position="510"/>
        <end position="534"/>
    </location>
</feature>